<proteinExistence type="predicted"/>
<keyword evidence="2" id="KW-1185">Reference proteome</keyword>
<accession>A0A0S4LAD5</accession>
<name>A0A0S4LAD5_9BACT</name>
<evidence type="ECO:0000313" key="2">
    <source>
        <dbReference type="Proteomes" id="UP000199032"/>
    </source>
</evidence>
<evidence type="ECO:0000313" key="1">
    <source>
        <dbReference type="EMBL" id="CUS34127.1"/>
    </source>
</evidence>
<organism evidence="1 2">
    <name type="scientific">Candidatus Nitrospira nitrosa</name>
    <dbReference type="NCBI Taxonomy" id="1742972"/>
    <lineage>
        <taxon>Bacteria</taxon>
        <taxon>Pseudomonadati</taxon>
        <taxon>Nitrospirota</taxon>
        <taxon>Nitrospiria</taxon>
        <taxon>Nitrospirales</taxon>
        <taxon>Nitrospiraceae</taxon>
        <taxon>Nitrospira</taxon>
    </lineage>
</organism>
<reference evidence="1 2" key="1">
    <citation type="submission" date="2015-10" db="EMBL/GenBank/DDBJ databases">
        <authorList>
            <person name="Gilbert D.G."/>
        </authorList>
    </citation>
    <scope>NUCLEOTIDE SEQUENCE [LARGE SCALE GENOMIC DNA]</scope>
    <source>
        <strain evidence="1">COMA1</strain>
    </source>
</reference>
<dbReference type="AlphaFoldDB" id="A0A0S4LAD5"/>
<sequence>MDTVRARKAVRYTIGVAHAPTANAFSPQRRQGAILDGKTERTLLGKV</sequence>
<gene>
    <name evidence="1" type="ORF">COMA1_11530</name>
</gene>
<dbReference type="EMBL" id="CZQA01000001">
    <property type="protein sequence ID" value="CUS34127.1"/>
    <property type="molecule type" value="Genomic_DNA"/>
</dbReference>
<dbReference type="Proteomes" id="UP000199032">
    <property type="component" value="Unassembled WGS sequence"/>
</dbReference>
<protein>
    <submittedName>
        <fullName evidence="1">Uncharacterized protein</fullName>
    </submittedName>
</protein>